<evidence type="ECO:0000256" key="5">
    <source>
        <dbReference type="ARBA" id="ARBA00022777"/>
    </source>
</evidence>
<dbReference type="GO" id="GO:0004072">
    <property type="term" value="F:aspartate kinase activity"/>
    <property type="evidence" value="ECO:0007669"/>
    <property type="project" value="UniProtKB-EC"/>
</dbReference>
<evidence type="ECO:0000313" key="9">
    <source>
        <dbReference type="EMBL" id="KZE38258.1"/>
    </source>
</evidence>
<sequence>MIIQKFGGVAMRDSSSRKACIRHIRRAISEHGKVVIVVSAMGRAGDPYSTDSLLSISDSLGISPHAQDVAAGCGELLASAIMSAELEMEGIENELIYGSRSGILTEGPFGSADLKMELEPFFRIWGDRNVAVVPGFQGTGRDGRIRTTGRGGSDLTAVVMGDMLGAEIVEFFKDVPGVMEADPSLKPDAKLFESLTYAELLPLLETERPVIQKKAALYAAMTSVPLHIRSFSEECPGTFVTG</sequence>
<feature type="domain" description="Aspartate/glutamate/uridylate kinase" evidence="8">
    <location>
        <begin position="2"/>
        <end position="229"/>
    </location>
</feature>
<dbReference type="GO" id="GO:0005524">
    <property type="term" value="F:ATP binding"/>
    <property type="evidence" value="ECO:0007669"/>
    <property type="project" value="UniProtKB-KW"/>
</dbReference>
<dbReference type="InterPro" id="IPR036393">
    <property type="entry name" value="AceGlu_kinase-like_sf"/>
</dbReference>
<evidence type="ECO:0000256" key="6">
    <source>
        <dbReference type="ARBA" id="ARBA00022840"/>
    </source>
</evidence>
<keyword evidence="5 9" id="KW-0418">Kinase</keyword>
<keyword evidence="4" id="KW-0547">Nucleotide-binding</keyword>
<keyword evidence="3" id="KW-0808">Transferase</keyword>
<dbReference type="PANTHER" id="PTHR21499:SF3">
    <property type="entry name" value="ASPARTOKINASE"/>
    <property type="match status" value="1"/>
</dbReference>
<comment type="similarity">
    <text evidence="1">Belongs to the aspartokinase family.</text>
</comment>
<evidence type="ECO:0000256" key="2">
    <source>
        <dbReference type="ARBA" id="ARBA00013059"/>
    </source>
</evidence>
<name>A0A161RJ87_9BACL</name>
<dbReference type="GO" id="GO:0009090">
    <property type="term" value="P:homoserine biosynthetic process"/>
    <property type="evidence" value="ECO:0007669"/>
    <property type="project" value="TreeGrafter"/>
</dbReference>
<dbReference type="OrthoDB" id="9799110at2"/>
<dbReference type="Gene3D" id="3.40.1160.10">
    <property type="entry name" value="Acetylglutamate kinase-like"/>
    <property type="match status" value="1"/>
</dbReference>
<dbReference type="GO" id="GO:0009089">
    <property type="term" value="P:lysine biosynthetic process via diaminopimelate"/>
    <property type="evidence" value="ECO:0007669"/>
    <property type="project" value="TreeGrafter"/>
</dbReference>
<evidence type="ECO:0000256" key="7">
    <source>
        <dbReference type="ARBA" id="ARBA00047872"/>
    </source>
</evidence>
<evidence type="ECO:0000259" key="8">
    <source>
        <dbReference type="Pfam" id="PF00696"/>
    </source>
</evidence>
<keyword evidence="6" id="KW-0067">ATP-binding</keyword>
<dbReference type="EC" id="2.7.2.4" evidence="2"/>
<dbReference type="SUPFAM" id="SSF53633">
    <property type="entry name" value="Carbamate kinase-like"/>
    <property type="match status" value="1"/>
</dbReference>
<organism evidence="9 10">
    <name type="scientific">Bhargavaea cecembensis</name>
    <dbReference type="NCBI Taxonomy" id="394098"/>
    <lineage>
        <taxon>Bacteria</taxon>
        <taxon>Bacillati</taxon>
        <taxon>Bacillota</taxon>
        <taxon>Bacilli</taxon>
        <taxon>Bacillales</taxon>
        <taxon>Caryophanaceae</taxon>
        <taxon>Bhargavaea</taxon>
    </lineage>
</organism>
<dbReference type="RefSeq" id="WP_063179557.1">
    <property type="nucleotide sequence ID" value="NZ_LQNT01000009.1"/>
</dbReference>
<evidence type="ECO:0000256" key="4">
    <source>
        <dbReference type="ARBA" id="ARBA00022741"/>
    </source>
</evidence>
<comment type="catalytic activity">
    <reaction evidence="7">
        <text>L-aspartate + ATP = 4-phospho-L-aspartate + ADP</text>
        <dbReference type="Rhea" id="RHEA:23776"/>
        <dbReference type="ChEBI" id="CHEBI:29991"/>
        <dbReference type="ChEBI" id="CHEBI:30616"/>
        <dbReference type="ChEBI" id="CHEBI:57535"/>
        <dbReference type="ChEBI" id="CHEBI:456216"/>
        <dbReference type="EC" id="2.7.2.4"/>
    </reaction>
</comment>
<dbReference type="Pfam" id="PF00696">
    <property type="entry name" value="AA_kinase"/>
    <property type="match status" value="1"/>
</dbReference>
<gene>
    <name evidence="9" type="ORF">AV656_04885</name>
</gene>
<comment type="caution">
    <text evidence="9">The sequence shown here is derived from an EMBL/GenBank/DDBJ whole genome shotgun (WGS) entry which is preliminary data.</text>
</comment>
<reference evidence="9 10" key="1">
    <citation type="submission" date="2016-01" db="EMBL/GenBank/DDBJ databases">
        <title>Whole genome sequencing of Bhargavaea cecembensis T14.</title>
        <authorList>
            <person name="Hong K.W."/>
        </authorList>
    </citation>
    <scope>NUCLEOTIDE SEQUENCE [LARGE SCALE GENOMIC DNA]</scope>
    <source>
        <strain evidence="9 10">T14</strain>
    </source>
</reference>
<dbReference type="Proteomes" id="UP000076490">
    <property type="component" value="Unassembled WGS sequence"/>
</dbReference>
<proteinExistence type="inferred from homology"/>
<dbReference type="EMBL" id="LQNT01000009">
    <property type="protein sequence ID" value="KZE38258.1"/>
    <property type="molecule type" value="Genomic_DNA"/>
</dbReference>
<evidence type="ECO:0000256" key="1">
    <source>
        <dbReference type="ARBA" id="ARBA00010122"/>
    </source>
</evidence>
<evidence type="ECO:0000313" key="10">
    <source>
        <dbReference type="Proteomes" id="UP000076490"/>
    </source>
</evidence>
<dbReference type="PANTHER" id="PTHR21499">
    <property type="entry name" value="ASPARTATE KINASE"/>
    <property type="match status" value="1"/>
</dbReference>
<accession>A0A161RJ87</accession>
<protein>
    <recommendedName>
        <fullName evidence="2">aspartate kinase</fullName>
        <ecNumber evidence="2">2.7.2.4</ecNumber>
    </recommendedName>
</protein>
<evidence type="ECO:0000256" key="3">
    <source>
        <dbReference type="ARBA" id="ARBA00022679"/>
    </source>
</evidence>
<dbReference type="InterPro" id="IPR001048">
    <property type="entry name" value="Asp/Glu/Uridylate_kinase"/>
</dbReference>
<dbReference type="GO" id="GO:0005829">
    <property type="term" value="C:cytosol"/>
    <property type="evidence" value="ECO:0007669"/>
    <property type="project" value="TreeGrafter"/>
</dbReference>
<dbReference type="AlphaFoldDB" id="A0A161RJ87"/>